<comment type="similarity">
    <text evidence="7">Belongs to the glycosyl hydrolase 24 family.</text>
</comment>
<dbReference type="InterPro" id="IPR056937">
    <property type="entry name" value="YqbQ/XkdQ"/>
</dbReference>
<dbReference type="PROSITE" id="PS51935">
    <property type="entry name" value="NLPC_P60"/>
    <property type="match status" value="1"/>
</dbReference>
<dbReference type="InterPro" id="IPR038765">
    <property type="entry name" value="Papain-like_cys_pep_sf"/>
</dbReference>
<keyword evidence="3 7" id="KW-0081">Bacteriolytic enzyme</keyword>
<dbReference type="InterPro" id="IPR000064">
    <property type="entry name" value="NLP_P60_dom"/>
</dbReference>
<dbReference type="GO" id="GO:0006508">
    <property type="term" value="P:proteolysis"/>
    <property type="evidence" value="ECO:0007669"/>
    <property type="project" value="UniProtKB-KW"/>
</dbReference>
<dbReference type="GO" id="GO:0001897">
    <property type="term" value="P:symbiont-mediated cytolysis of host cell"/>
    <property type="evidence" value="ECO:0007669"/>
    <property type="project" value="UniProtKB-ARBA"/>
</dbReference>
<sequence>MPSFAEAQQEQLKIRNTVKKSLNLDNGTDEEEVIINNTITAPASIKNRYGIRQQIITVNSNEDSYIKAMRILNDNCKPTEDIEVECIGDLDYKVGFGVHVQIPFLSQYMDCLMYIKSVDHDWKPNGMFISKLILTPSRVMDEQDWSDTTENSEDSDNSSGGIDSDLWNKIYLLLKQQIGKPYVYGASGPDSFDCSGLVQYCYNQFESEIGFHINRTTYDQVKQGTKVDESNMNEWEPGDLVFPHADHVVVYIGNGQCIEAMKTGTNVMVHDYSRKTTYAVRRVLPEVVEDTASSIDAVGSKNSKYASSKLIEFTKSKESFRNKVYDDGYGTLTIGYGCTSSVSSILGFDPIQKGSCTEAEAEEWLIKIMNFNGANLSIALLKAKISLVQNKLDALLDYCYWRPYWFENKNHILWSLINGKVDAKEAWLKAWNMTMISTSGHKTRALHLADMWTKGTYTKGY</sequence>
<keyword evidence="6" id="KW-0788">Thiol protease</keyword>
<dbReference type="Pfam" id="PF00959">
    <property type="entry name" value="Phage_lysozyme"/>
    <property type="match status" value="1"/>
</dbReference>
<evidence type="ECO:0000256" key="4">
    <source>
        <dbReference type="ARBA" id="ARBA00022670"/>
    </source>
</evidence>
<keyword evidence="5 7" id="KW-0378">Hydrolase</keyword>
<dbReference type="GO" id="GO:0008234">
    <property type="term" value="F:cysteine-type peptidase activity"/>
    <property type="evidence" value="ECO:0007669"/>
    <property type="project" value="UniProtKB-KW"/>
</dbReference>
<dbReference type="SUPFAM" id="SSF54001">
    <property type="entry name" value="Cysteine proteinases"/>
    <property type="match status" value="1"/>
</dbReference>
<dbReference type="SUPFAM" id="SSF53955">
    <property type="entry name" value="Lysozyme-like"/>
    <property type="match status" value="1"/>
</dbReference>
<dbReference type="PANTHER" id="PTHR47359:SF3">
    <property type="entry name" value="NLP_P60 DOMAIN-CONTAINING PROTEIN-RELATED"/>
    <property type="match status" value="1"/>
</dbReference>
<dbReference type="Gene3D" id="3.90.1720.10">
    <property type="entry name" value="endopeptidase domain like (from Nostoc punctiforme)"/>
    <property type="match status" value="1"/>
</dbReference>
<dbReference type="Pfam" id="PF00877">
    <property type="entry name" value="NLPC_P60"/>
    <property type="match status" value="1"/>
</dbReference>
<reference evidence="9" key="1">
    <citation type="journal article" date="2021" name="Proc. Natl. Acad. Sci. U.S.A.">
        <title>A Catalog of Tens of Thousands of Viruses from Human Metagenomes Reveals Hidden Associations with Chronic Diseases.</title>
        <authorList>
            <person name="Tisza M.J."/>
            <person name="Buck C.B."/>
        </authorList>
    </citation>
    <scope>NUCLEOTIDE SEQUENCE</scope>
    <source>
        <strain evidence="9">Ct3gT1</strain>
    </source>
</reference>
<evidence type="ECO:0000259" key="8">
    <source>
        <dbReference type="PROSITE" id="PS51935"/>
    </source>
</evidence>
<dbReference type="GO" id="GO:0016998">
    <property type="term" value="P:cell wall macromolecule catabolic process"/>
    <property type="evidence" value="ECO:0007669"/>
    <property type="project" value="InterPro"/>
</dbReference>
<evidence type="ECO:0000313" key="9">
    <source>
        <dbReference type="EMBL" id="DAF94559.1"/>
    </source>
</evidence>
<evidence type="ECO:0000256" key="1">
    <source>
        <dbReference type="ARBA" id="ARBA00007074"/>
    </source>
</evidence>
<accession>A0A8S5UJA8</accession>
<evidence type="ECO:0000256" key="5">
    <source>
        <dbReference type="ARBA" id="ARBA00022801"/>
    </source>
</evidence>
<dbReference type="Gene3D" id="1.10.530.40">
    <property type="match status" value="1"/>
</dbReference>
<evidence type="ECO:0000256" key="6">
    <source>
        <dbReference type="ARBA" id="ARBA00022807"/>
    </source>
</evidence>
<dbReference type="GO" id="GO:0009253">
    <property type="term" value="P:peptidoglycan catabolic process"/>
    <property type="evidence" value="ECO:0007669"/>
    <property type="project" value="InterPro"/>
</dbReference>
<keyword evidence="7" id="KW-0326">Glycosidase</keyword>
<keyword evidence="4" id="KW-0645">Protease</keyword>
<feature type="domain" description="NlpC/P60" evidence="8">
    <location>
        <begin position="164"/>
        <end position="290"/>
    </location>
</feature>
<dbReference type="InterPro" id="IPR023347">
    <property type="entry name" value="Lysozyme_dom_sf"/>
</dbReference>
<dbReference type="EMBL" id="BK016094">
    <property type="protein sequence ID" value="DAF94559.1"/>
    <property type="molecule type" value="Genomic_DNA"/>
</dbReference>
<protein>
    <recommendedName>
        <fullName evidence="7">Lysozyme</fullName>
        <ecNumber evidence="7">3.2.1.17</ecNumber>
    </recommendedName>
</protein>
<keyword evidence="2 7" id="KW-0929">Antimicrobial</keyword>
<dbReference type="GO" id="GO:0003796">
    <property type="term" value="F:lysozyme activity"/>
    <property type="evidence" value="ECO:0007669"/>
    <property type="project" value="UniProtKB-EC"/>
</dbReference>
<proteinExistence type="inferred from homology"/>
<evidence type="ECO:0000256" key="2">
    <source>
        <dbReference type="ARBA" id="ARBA00022529"/>
    </source>
</evidence>
<dbReference type="GO" id="GO:0042742">
    <property type="term" value="P:defense response to bacterium"/>
    <property type="evidence" value="ECO:0007669"/>
    <property type="project" value="UniProtKB-KW"/>
</dbReference>
<dbReference type="InterPro" id="IPR051794">
    <property type="entry name" value="PG_Endopeptidase_C40"/>
</dbReference>
<dbReference type="Pfam" id="PF24032">
    <property type="entry name" value="YQBQ"/>
    <property type="match status" value="1"/>
</dbReference>
<dbReference type="EC" id="3.2.1.17" evidence="7"/>
<dbReference type="PANTHER" id="PTHR47359">
    <property type="entry name" value="PEPTIDOGLYCAN DL-ENDOPEPTIDASE CWLO"/>
    <property type="match status" value="1"/>
</dbReference>
<dbReference type="InterPro" id="IPR002196">
    <property type="entry name" value="Glyco_hydro_24"/>
</dbReference>
<dbReference type="InterPro" id="IPR023346">
    <property type="entry name" value="Lysozyme-like_dom_sf"/>
</dbReference>
<organism evidence="9">
    <name type="scientific">Siphoviridae sp. ct3gT1</name>
    <dbReference type="NCBI Taxonomy" id="2825323"/>
    <lineage>
        <taxon>Viruses</taxon>
        <taxon>Duplodnaviria</taxon>
        <taxon>Heunggongvirae</taxon>
        <taxon>Uroviricota</taxon>
        <taxon>Caudoviricetes</taxon>
    </lineage>
</organism>
<evidence type="ECO:0000256" key="7">
    <source>
        <dbReference type="RuleBase" id="RU003788"/>
    </source>
</evidence>
<evidence type="ECO:0000256" key="3">
    <source>
        <dbReference type="ARBA" id="ARBA00022638"/>
    </source>
</evidence>
<name>A0A8S5UJA8_9CAUD</name>
<comment type="catalytic activity">
    <reaction evidence="7">
        <text>Hydrolysis of (1-&gt;4)-beta-linkages between N-acetylmuramic acid and N-acetyl-D-glucosamine residues in a peptidoglycan and between N-acetyl-D-glucosamine residues in chitodextrins.</text>
        <dbReference type="EC" id="3.2.1.17"/>
    </reaction>
</comment>
<comment type="similarity">
    <text evidence="1">Belongs to the peptidase C40 family.</text>
</comment>